<keyword evidence="1" id="KW-0812">Transmembrane</keyword>
<keyword evidence="1" id="KW-0472">Membrane</keyword>
<dbReference type="EMBL" id="SMAR01000055">
    <property type="protein sequence ID" value="TCT28931.1"/>
    <property type="molecule type" value="Genomic_DNA"/>
</dbReference>
<dbReference type="Proteomes" id="UP000295097">
    <property type="component" value="Unassembled WGS sequence"/>
</dbReference>
<evidence type="ECO:0000313" key="2">
    <source>
        <dbReference type="EMBL" id="TCT28931.1"/>
    </source>
</evidence>
<organism evidence="2 3">
    <name type="scientific">Martelella mediterranea</name>
    <dbReference type="NCBI Taxonomy" id="293089"/>
    <lineage>
        <taxon>Bacteria</taxon>
        <taxon>Pseudomonadati</taxon>
        <taxon>Pseudomonadota</taxon>
        <taxon>Alphaproteobacteria</taxon>
        <taxon>Hyphomicrobiales</taxon>
        <taxon>Aurantimonadaceae</taxon>
        <taxon>Martelella</taxon>
    </lineage>
</organism>
<comment type="caution">
    <text evidence="2">The sequence shown here is derived from an EMBL/GenBank/DDBJ whole genome shotgun (WGS) entry which is preliminary data.</text>
</comment>
<accession>A0A4R3NF80</accession>
<proteinExistence type="predicted"/>
<sequence length="82" mass="9748">MVSAIVMRWLALVIVTAFYHHQYFKTIDPVLPRRRVLVHWHARHIVQVNLPPECAFVVTENHYTSRSCASSIYQFDQDRRPE</sequence>
<feature type="transmembrane region" description="Helical" evidence="1">
    <location>
        <begin position="6"/>
        <end position="24"/>
    </location>
</feature>
<evidence type="ECO:0000256" key="1">
    <source>
        <dbReference type="SAM" id="Phobius"/>
    </source>
</evidence>
<dbReference type="RefSeq" id="WP_132314174.1">
    <property type="nucleotide sequence ID" value="NZ_SMAR01000055.1"/>
</dbReference>
<reference evidence="2 3" key="1">
    <citation type="submission" date="2019-03" db="EMBL/GenBank/DDBJ databases">
        <title>Freshwater and sediment microbial communities from various areas in North America, analyzing microbe dynamics in response to fracking.</title>
        <authorList>
            <person name="Lamendella R."/>
        </authorList>
    </citation>
    <scope>NUCLEOTIDE SEQUENCE [LARGE SCALE GENOMIC DNA]</scope>
    <source>
        <strain evidence="2 3">175.2</strain>
    </source>
</reference>
<evidence type="ECO:0000313" key="3">
    <source>
        <dbReference type="Proteomes" id="UP000295097"/>
    </source>
</evidence>
<dbReference type="AlphaFoldDB" id="A0A4R3NF80"/>
<name>A0A4R3NF80_9HYPH</name>
<protein>
    <submittedName>
        <fullName evidence="2">Uncharacterized protein</fullName>
    </submittedName>
</protein>
<keyword evidence="1" id="KW-1133">Transmembrane helix</keyword>
<keyword evidence="3" id="KW-1185">Reference proteome</keyword>
<gene>
    <name evidence="2" type="ORF">EDC90_105513</name>
</gene>